<reference evidence="2" key="1">
    <citation type="journal article" date="2015" name="Nature">
        <title>Complex archaea that bridge the gap between prokaryotes and eukaryotes.</title>
        <authorList>
            <person name="Spang A."/>
            <person name="Saw J.H."/>
            <person name="Jorgensen S.L."/>
            <person name="Zaremba-Niedzwiedzka K."/>
            <person name="Martijn J."/>
            <person name="Lind A.E."/>
            <person name="van Eijk R."/>
            <person name="Schleper C."/>
            <person name="Guy L."/>
            <person name="Ettema T.J."/>
        </authorList>
    </citation>
    <scope>NUCLEOTIDE SEQUENCE</scope>
</reference>
<feature type="non-terminal residue" evidence="2">
    <location>
        <position position="71"/>
    </location>
</feature>
<evidence type="ECO:0000313" key="2">
    <source>
        <dbReference type="EMBL" id="KKL79879.1"/>
    </source>
</evidence>
<accession>A0A0F9F0P2</accession>
<gene>
    <name evidence="2" type="ORF">LCGC14_2010360</name>
</gene>
<sequence>MTGIERILSQPWSQRLGWSLLHFLWQGLVIAALLSVAMTALRRRSANLRYALACMALLVMVAAPIVTFCIM</sequence>
<keyword evidence="1" id="KW-0812">Transmembrane</keyword>
<keyword evidence="1" id="KW-1133">Transmembrane helix</keyword>
<evidence type="ECO:0000256" key="1">
    <source>
        <dbReference type="SAM" id="Phobius"/>
    </source>
</evidence>
<dbReference type="AlphaFoldDB" id="A0A0F9F0P2"/>
<dbReference type="EMBL" id="LAZR01023036">
    <property type="protein sequence ID" value="KKL79879.1"/>
    <property type="molecule type" value="Genomic_DNA"/>
</dbReference>
<proteinExistence type="predicted"/>
<keyword evidence="1" id="KW-0472">Membrane</keyword>
<comment type="caution">
    <text evidence="2">The sequence shown here is derived from an EMBL/GenBank/DDBJ whole genome shotgun (WGS) entry which is preliminary data.</text>
</comment>
<name>A0A0F9F0P2_9ZZZZ</name>
<feature type="transmembrane region" description="Helical" evidence="1">
    <location>
        <begin position="20"/>
        <end position="41"/>
    </location>
</feature>
<feature type="transmembrane region" description="Helical" evidence="1">
    <location>
        <begin position="48"/>
        <end position="68"/>
    </location>
</feature>
<organism evidence="2">
    <name type="scientific">marine sediment metagenome</name>
    <dbReference type="NCBI Taxonomy" id="412755"/>
    <lineage>
        <taxon>unclassified sequences</taxon>
        <taxon>metagenomes</taxon>
        <taxon>ecological metagenomes</taxon>
    </lineage>
</organism>
<protein>
    <submittedName>
        <fullName evidence="2">Uncharacterized protein</fullName>
    </submittedName>
</protein>